<dbReference type="Proteomes" id="UP001141552">
    <property type="component" value="Unassembled WGS sequence"/>
</dbReference>
<dbReference type="InterPro" id="IPR013187">
    <property type="entry name" value="F-box-assoc_dom_typ3"/>
</dbReference>
<comment type="caution">
    <text evidence="2">The sequence shown here is derived from an EMBL/GenBank/DDBJ whole genome shotgun (WGS) entry which is preliminary data.</text>
</comment>
<dbReference type="Pfam" id="PF08268">
    <property type="entry name" value="FBA_3"/>
    <property type="match status" value="1"/>
</dbReference>
<organism evidence="2 3">
    <name type="scientific">Turnera subulata</name>
    <dbReference type="NCBI Taxonomy" id="218843"/>
    <lineage>
        <taxon>Eukaryota</taxon>
        <taxon>Viridiplantae</taxon>
        <taxon>Streptophyta</taxon>
        <taxon>Embryophyta</taxon>
        <taxon>Tracheophyta</taxon>
        <taxon>Spermatophyta</taxon>
        <taxon>Magnoliopsida</taxon>
        <taxon>eudicotyledons</taxon>
        <taxon>Gunneridae</taxon>
        <taxon>Pentapetalae</taxon>
        <taxon>rosids</taxon>
        <taxon>fabids</taxon>
        <taxon>Malpighiales</taxon>
        <taxon>Passifloraceae</taxon>
        <taxon>Turnera</taxon>
    </lineage>
</organism>
<dbReference type="AlphaFoldDB" id="A0A9Q0F210"/>
<feature type="domain" description="F-box associated beta-propeller type 3" evidence="1">
    <location>
        <begin position="4"/>
        <end position="64"/>
    </location>
</feature>
<dbReference type="EMBL" id="JAKUCV010007511">
    <property type="protein sequence ID" value="KAJ4823137.1"/>
    <property type="molecule type" value="Genomic_DNA"/>
</dbReference>
<evidence type="ECO:0000313" key="2">
    <source>
        <dbReference type="EMBL" id="KAJ4823137.1"/>
    </source>
</evidence>
<keyword evidence="3" id="KW-1185">Reference proteome</keyword>
<evidence type="ECO:0000259" key="1">
    <source>
        <dbReference type="Pfam" id="PF08268"/>
    </source>
</evidence>
<protein>
    <recommendedName>
        <fullName evidence="1">F-box associated beta-propeller type 3 domain-containing protein</fullName>
    </recommendedName>
</protein>
<dbReference type="OrthoDB" id="1702120at2759"/>
<name>A0A9Q0F210_9ROSI</name>
<accession>A0A9Q0F210</accession>
<proteinExistence type="predicted"/>
<reference evidence="2" key="2">
    <citation type="journal article" date="2023" name="Plants (Basel)">
        <title>Annotation of the Turnera subulata (Passifloraceae) Draft Genome Reveals the S-Locus Evolved after the Divergence of Turneroideae from Passifloroideae in a Stepwise Manner.</title>
        <authorList>
            <person name="Henning P.M."/>
            <person name="Roalson E.H."/>
            <person name="Mir W."/>
            <person name="McCubbin A.G."/>
            <person name="Shore J.S."/>
        </authorList>
    </citation>
    <scope>NUCLEOTIDE SEQUENCE</scope>
    <source>
        <strain evidence="2">F60SS</strain>
    </source>
</reference>
<feature type="non-terminal residue" evidence="2">
    <location>
        <position position="1"/>
    </location>
</feature>
<evidence type="ECO:0000313" key="3">
    <source>
        <dbReference type="Proteomes" id="UP001141552"/>
    </source>
</evidence>
<sequence length="64" mass="7295">MRKFVGSCNGLVCVAQYAGHYHHIKGIAVWNPFTGVYIELPEPGYTFGPDRYGFGHDWVNDDYK</sequence>
<gene>
    <name evidence="2" type="ORF">Tsubulata_048463</name>
</gene>
<reference evidence="2" key="1">
    <citation type="submission" date="2022-02" db="EMBL/GenBank/DDBJ databases">
        <authorList>
            <person name="Henning P.M."/>
            <person name="McCubbin A.G."/>
            <person name="Shore J.S."/>
        </authorList>
    </citation>
    <scope>NUCLEOTIDE SEQUENCE</scope>
    <source>
        <strain evidence="2">F60SS</strain>
        <tissue evidence="2">Leaves</tissue>
    </source>
</reference>